<dbReference type="PANTHER" id="PTHR19282:SF527">
    <property type="entry name" value="TETRASPANIN"/>
    <property type="match status" value="1"/>
</dbReference>
<dbReference type="EMBL" id="JAIWYP010000016">
    <property type="protein sequence ID" value="KAH3697735.1"/>
    <property type="molecule type" value="Genomic_DNA"/>
</dbReference>
<evidence type="ECO:0000313" key="7">
    <source>
        <dbReference type="EMBL" id="KAH3697735.1"/>
    </source>
</evidence>
<dbReference type="Pfam" id="PF00335">
    <property type="entry name" value="Tetraspanin"/>
    <property type="match status" value="1"/>
</dbReference>
<comment type="subcellular location">
    <subcellularLocation>
        <location evidence="1 6">Membrane</location>
        <topology evidence="1 6">Multi-pass membrane protein</topology>
    </subcellularLocation>
</comment>
<evidence type="ECO:0000256" key="5">
    <source>
        <dbReference type="ARBA" id="ARBA00023136"/>
    </source>
</evidence>
<protein>
    <recommendedName>
        <fullName evidence="6">Tetraspanin</fullName>
    </recommendedName>
</protein>
<feature type="transmembrane region" description="Helical" evidence="6">
    <location>
        <begin position="100"/>
        <end position="125"/>
    </location>
</feature>
<keyword evidence="3 6" id="KW-0812">Transmembrane</keyword>
<dbReference type="OrthoDB" id="438211at2759"/>
<feature type="transmembrane region" description="Helical" evidence="6">
    <location>
        <begin position="26"/>
        <end position="48"/>
    </location>
</feature>
<dbReference type="SUPFAM" id="SSF48652">
    <property type="entry name" value="Tetraspanin"/>
    <property type="match status" value="1"/>
</dbReference>
<evidence type="ECO:0000256" key="3">
    <source>
        <dbReference type="ARBA" id="ARBA00022692"/>
    </source>
</evidence>
<reference evidence="7" key="1">
    <citation type="journal article" date="2019" name="bioRxiv">
        <title>The Genome of the Zebra Mussel, Dreissena polymorpha: A Resource for Invasive Species Research.</title>
        <authorList>
            <person name="McCartney M.A."/>
            <person name="Auch B."/>
            <person name="Kono T."/>
            <person name="Mallez S."/>
            <person name="Zhang Y."/>
            <person name="Obille A."/>
            <person name="Becker A."/>
            <person name="Abrahante J.E."/>
            <person name="Garbe J."/>
            <person name="Badalamenti J.P."/>
            <person name="Herman A."/>
            <person name="Mangelson H."/>
            <person name="Liachko I."/>
            <person name="Sullivan S."/>
            <person name="Sone E.D."/>
            <person name="Koren S."/>
            <person name="Silverstein K.A.T."/>
            <person name="Beckman K.B."/>
            <person name="Gohl D.M."/>
        </authorList>
    </citation>
    <scope>NUCLEOTIDE SEQUENCE</scope>
    <source>
        <strain evidence="7">Duluth1</strain>
        <tissue evidence="7">Whole animal</tissue>
    </source>
</reference>
<dbReference type="InterPro" id="IPR000301">
    <property type="entry name" value="Tetraspanin_animals"/>
</dbReference>
<dbReference type="PANTHER" id="PTHR19282">
    <property type="entry name" value="TETRASPANIN"/>
    <property type="match status" value="1"/>
</dbReference>
<evidence type="ECO:0000256" key="1">
    <source>
        <dbReference type="ARBA" id="ARBA00004141"/>
    </source>
</evidence>
<dbReference type="Proteomes" id="UP000828390">
    <property type="component" value="Unassembled WGS sequence"/>
</dbReference>
<accession>A0A9D4BJ89</accession>
<dbReference type="GO" id="GO:0005886">
    <property type="term" value="C:plasma membrane"/>
    <property type="evidence" value="ECO:0007669"/>
    <property type="project" value="TreeGrafter"/>
</dbReference>
<evidence type="ECO:0000313" key="8">
    <source>
        <dbReference type="Proteomes" id="UP000828390"/>
    </source>
</evidence>
<feature type="transmembrane region" description="Helical" evidence="6">
    <location>
        <begin position="266"/>
        <end position="288"/>
    </location>
</feature>
<dbReference type="PIRSF" id="PIRSF002419">
    <property type="entry name" value="Tetraspanin"/>
    <property type="match status" value="1"/>
</dbReference>
<name>A0A9D4BJ89_DREPO</name>
<evidence type="ECO:0000256" key="2">
    <source>
        <dbReference type="ARBA" id="ARBA00006840"/>
    </source>
</evidence>
<dbReference type="InterPro" id="IPR018499">
    <property type="entry name" value="Tetraspanin/Peripherin"/>
</dbReference>
<evidence type="ECO:0000256" key="4">
    <source>
        <dbReference type="ARBA" id="ARBA00022989"/>
    </source>
</evidence>
<reference evidence="7" key="2">
    <citation type="submission" date="2020-11" db="EMBL/GenBank/DDBJ databases">
        <authorList>
            <person name="McCartney M.A."/>
            <person name="Auch B."/>
            <person name="Kono T."/>
            <person name="Mallez S."/>
            <person name="Becker A."/>
            <person name="Gohl D.M."/>
            <person name="Silverstein K.A.T."/>
            <person name="Koren S."/>
            <person name="Bechman K.B."/>
            <person name="Herman A."/>
            <person name="Abrahante J.E."/>
            <person name="Garbe J."/>
        </authorList>
    </citation>
    <scope>NUCLEOTIDE SEQUENCE</scope>
    <source>
        <strain evidence="7">Duluth1</strain>
        <tissue evidence="7">Whole animal</tissue>
    </source>
</reference>
<keyword evidence="5 6" id="KW-0472">Membrane</keyword>
<organism evidence="7 8">
    <name type="scientific">Dreissena polymorpha</name>
    <name type="common">Zebra mussel</name>
    <name type="synonym">Mytilus polymorpha</name>
    <dbReference type="NCBI Taxonomy" id="45954"/>
    <lineage>
        <taxon>Eukaryota</taxon>
        <taxon>Metazoa</taxon>
        <taxon>Spiralia</taxon>
        <taxon>Lophotrochozoa</taxon>
        <taxon>Mollusca</taxon>
        <taxon>Bivalvia</taxon>
        <taxon>Autobranchia</taxon>
        <taxon>Heteroconchia</taxon>
        <taxon>Euheterodonta</taxon>
        <taxon>Imparidentia</taxon>
        <taxon>Neoheterodontei</taxon>
        <taxon>Myida</taxon>
        <taxon>Dreissenoidea</taxon>
        <taxon>Dreissenidae</taxon>
        <taxon>Dreissena</taxon>
    </lineage>
</organism>
<sequence>MTMEFDELVTRSNSRNDKCSLLYRKLLYLIMLFILVGGMVILFIGIWTHEVNYGSRTVSTLLDAALYQVDSVIMIVCGSITIFIMIIGLLGVFIPQKCLLGFHLSIMTFTAFGLCAAGILGYVFIGEIEVSVKRGLEDSVREKYGLPIYPYITEHWDDIQTSFACCGASGNITSHKSWFLYQGESFWYKDKYSNGSLVPDSCCDKKSDLVLCTGRLDPNNTNSTQYENWAPYGDPNKVDPVNTYNYTIYTDGCYDKLRDYLKQNGILIGTAAIIVAVFMIVEILMAIFEYRKLPN</sequence>
<dbReference type="Gene3D" id="1.10.1450.10">
    <property type="entry name" value="Tetraspanin"/>
    <property type="match status" value="1"/>
</dbReference>
<dbReference type="AlphaFoldDB" id="A0A9D4BJ89"/>
<keyword evidence="4 6" id="KW-1133">Transmembrane helix</keyword>
<dbReference type="PRINTS" id="PR00259">
    <property type="entry name" value="TMFOUR"/>
</dbReference>
<gene>
    <name evidence="7" type="ORF">DPMN_085245</name>
</gene>
<comment type="caution">
    <text evidence="7">The sequence shown here is derived from an EMBL/GenBank/DDBJ whole genome shotgun (WGS) entry which is preliminary data.</text>
</comment>
<proteinExistence type="inferred from homology"/>
<feature type="transmembrane region" description="Helical" evidence="6">
    <location>
        <begin position="69"/>
        <end position="94"/>
    </location>
</feature>
<keyword evidence="8" id="KW-1185">Reference proteome</keyword>
<dbReference type="InterPro" id="IPR008952">
    <property type="entry name" value="Tetraspanin_EC2_sf"/>
</dbReference>
<evidence type="ECO:0000256" key="6">
    <source>
        <dbReference type="RuleBase" id="RU361218"/>
    </source>
</evidence>
<comment type="similarity">
    <text evidence="2 6">Belongs to the tetraspanin (TM4SF) family.</text>
</comment>